<proteinExistence type="predicted"/>
<evidence type="ECO:0008006" key="4">
    <source>
        <dbReference type="Google" id="ProtNLM"/>
    </source>
</evidence>
<keyword evidence="3" id="KW-1185">Reference proteome</keyword>
<name>A0ABX8GCK9_EXIAC</name>
<dbReference type="GeneID" id="88811381"/>
<keyword evidence="1" id="KW-0812">Transmembrane</keyword>
<organism evidence="2 3">
    <name type="scientific">Exiguobacterium acetylicum</name>
    <name type="common">Brevibacterium acetylicum</name>
    <dbReference type="NCBI Taxonomy" id="41170"/>
    <lineage>
        <taxon>Bacteria</taxon>
        <taxon>Bacillati</taxon>
        <taxon>Bacillota</taxon>
        <taxon>Bacilli</taxon>
        <taxon>Bacillales</taxon>
        <taxon>Bacillales Family XII. Incertae Sedis</taxon>
        <taxon>Exiguobacterium</taxon>
    </lineage>
</organism>
<evidence type="ECO:0000313" key="2">
    <source>
        <dbReference type="EMBL" id="QWB31355.1"/>
    </source>
</evidence>
<gene>
    <name evidence="2" type="ORF">KKI46_06815</name>
</gene>
<sequence>MNKAMIIRLLGFFFVLHVFLMIDIFFSVSRTILEPLALVVASLTMLIPVKRLKPLEEQTLSVFKSSIAVLVGMLLMSGLFLPIVFIFG</sequence>
<accession>A0ABX8GCK9</accession>
<dbReference type="RefSeq" id="WP_069940453.1">
    <property type="nucleotide sequence ID" value="NZ_CP075897.1"/>
</dbReference>
<evidence type="ECO:0000256" key="1">
    <source>
        <dbReference type="SAM" id="Phobius"/>
    </source>
</evidence>
<dbReference type="EMBL" id="CP075897">
    <property type="protein sequence ID" value="QWB31355.1"/>
    <property type="molecule type" value="Genomic_DNA"/>
</dbReference>
<reference evidence="2 3" key="1">
    <citation type="submission" date="2021-05" db="EMBL/GenBank/DDBJ databases">
        <title>Biocontrol using Exiguobacterium acetylicum SI17 against litchi downy blight caused by Peronophythora litchii.</title>
        <authorList>
            <person name="Zheng L."/>
        </authorList>
    </citation>
    <scope>NUCLEOTIDE SEQUENCE [LARGE SCALE GENOMIC DNA]</scope>
    <source>
        <strain evidence="2 3">SI17</strain>
    </source>
</reference>
<evidence type="ECO:0000313" key="3">
    <source>
        <dbReference type="Proteomes" id="UP000679498"/>
    </source>
</evidence>
<dbReference type="Proteomes" id="UP000679498">
    <property type="component" value="Chromosome"/>
</dbReference>
<protein>
    <recommendedName>
        <fullName evidence="4">Permease</fullName>
    </recommendedName>
</protein>
<keyword evidence="1" id="KW-0472">Membrane</keyword>
<feature type="transmembrane region" description="Helical" evidence="1">
    <location>
        <begin position="61"/>
        <end position="87"/>
    </location>
</feature>
<keyword evidence="1" id="KW-1133">Transmembrane helix</keyword>
<feature type="transmembrane region" description="Helical" evidence="1">
    <location>
        <begin position="7"/>
        <end position="26"/>
    </location>
</feature>